<protein>
    <submittedName>
        <fullName evidence="1">Nucleotidyl transferase AbiEii/AbiGii toxin family protein</fullName>
    </submittedName>
</protein>
<organism evidence="1 2">
    <name type="scientific">Eiseniibacteriota bacterium</name>
    <dbReference type="NCBI Taxonomy" id="2212470"/>
    <lineage>
        <taxon>Bacteria</taxon>
        <taxon>Candidatus Eiseniibacteriota</taxon>
    </lineage>
</organism>
<dbReference type="EMBL" id="VGIY01000145">
    <property type="protein sequence ID" value="MBM3317569.1"/>
    <property type="molecule type" value="Genomic_DNA"/>
</dbReference>
<dbReference type="Proteomes" id="UP000748308">
    <property type="component" value="Unassembled WGS sequence"/>
</dbReference>
<dbReference type="AlphaFoldDB" id="A0A937XAQ3"/>
<dbReference type="InterPro" id="IPR014942">
    <property type="entry name" value="AbiEii"/>
</dbReference>
<dbReference type="Pfam" id="PF08843">
    <property type="entry name" value="AbiEii"/>
    <property type="match status" value="1"/>
</dbReference>
<accession>A0A937XAQ3</accession>
<dbReference type="GO" id="GO:0016740">
    <property type="term" value="F:transferase activity"/>
    <property type="evidence" value="ECO:0007669"/>
    <property type="project" value="UniProtKB-KW"/>
</dbReference>
<name>A0A937XAQ3_UNCEI</name>
<evidence type="ECO:0000313" key="2">
    <source>
        <dbReference type="Proteomes" id="UP000748308"/>
    </source>
</evidence>
<evidence type="ECO:0000313" key="1">
    <source>
        <dbReference type="EMBL" id="MBM3317569.1"/>
    </source>
</evidence>
<reference evidence="1" key="1">
    <citation type="submission" date="2019-03" db="EMBL/GenBank/DDBJ databases">
        <title>Lake Tanganyika Metagenome-Assembled Genomes (MAGs).</title>
        <authorList>
            <person name="Tran P."/>
        </authorList>
    </citation>
    <scope>NUCLEOTIDE SEQUENCE</scope>
    <source>
        <strain evidence="1">M_DeepCast_400m_m2_100</strain>
    </source>
</reference>
<keyword evidence="1" id="KW-0808">Transferase</keyword>
<sequence length="301" mass="32987">MTTGFQHSVQVRLVRHAKELGIDPNVTLVRYASERLLYRLSRSPHAGRFVLKGALLLLVWLGETIRPTRDVDLLGFGALDVDSLRTLFAEICAQPVEPDGIEFDTASLRVGPIRIEDAYGGQRVELTARLGKARLRVQVDVGIGDAVVPEPRWIEYPSLLDLPRPRLRAYRPETAVAEKLHAMVALGAANSRMRDFFDVNGLSSGQPFDGGLLAEAIAATFARRRTEVPRELPIALTREFAAIPGKAAQWAGFTRRLVGGTTPPELEVAIDAIARFAGPPLLAVGRSERFDGSWAPGGPWR</sequence>
<comment type="caution">
    <text evidence="1">The sequence shown here is derived from an EMBL/GenBank/DDBJ whole genome shotgun (WGS) entry which is preliminary data.</text>
</comment>
<proteinExistence type="predicted"/>
<gene>
    <name evidence="1" type="ORF">FJY75_06915</name>
</gene>